<dbReference type="GO" id="GO:0003677">
    <property type="term" value="F:DNA binding"/>
    <property type="evidence" value="ECO:0007669"/>
    <property type="project" value="InterPro"/>
</dbReference>
<evidence type="ECO:0000259" key="1">
    <source>
        <dbReference type="PROSITE" id="PS50943"/>
    </source>
</evidence>
<dbReference type="EMBL" id="CZBE01000023">
    <property type="protein sequence ID" value="CUQ05196.1"/>
    <property type="molecule type" value="Genomic_DNA"/>
</dbReference>
<dbReference type="CDD" id="cd00093">
    <property type="entry name" value="HTH_XRE"/>
    <property type="match status" value="1"/>
</dbReference>
<evidence type="ECO:0000313" key="3">
    <source>
        <dbReference type="Proteomes" id="UP000095765"/>
    </source>
</evidence>
<organism evidence="2 3">
    <name type="scientific">Anaerotruncus colihominis</name>
    <dbReference type="NCBI Taxonomy" id="169435"/>
    <lineage>
        <taxon>Bacteria</taxon>
        <taxon>Bacillati</taxon>
        <taxon>Bacillota</taxon>
        <taxon>Clostridia</taxon>
        <taxon>Eubacteriales</taxon>
        <taxon>Oscillospiraceae</taxon>
        <taxon>Anaerotruncus</taxon>
    </lineage>
</organism>
<reference evidence="2 3" key="1">
    <citation type="submission" date="2015-09" db="EMBL/GenBank/DDBJ databases">
        <authorList>
            <consortium name="Pathogen Informatics"/>
        </authorList>
    </citation>
    <scope>NUCLEOTIDE SEQUENCE [LARGE SCALE GENOMIC DNA]</scope>
    <source>
        <strain evidence="2 3">2789STDY5834939</strain>
    </source>
</reference>
<dbReference type="Proteomes" id="UP000095765">
    <property type="component" value="Unassembled WGS sequence"/>
</dbReference>
<name>A0A174T7Y1_9FIRM</name>
<dbReference type="SUPFAM" id="SSF47413">
    <property type="entry name" value="lambda repressor-like DNA-binding domains"/>
    <property type="match status" value="1"/>
</dbReference>
<dbReference type="Gene3D" id="1.10.260.40">
    <property type="entry name" value="lambda repressor-like DNA-binding domains"/>
    <property type="match status" value="1"/>
</dbReference>
<feature type="domain" description="HTH cro/C1-type" evidence="1">
    <location>
        <begin position="1"/>
        <end position="52"/>
    </location>
</feature>
<dbReference type="PROSITE" id="PS50943">
    <property type="entry name" value="HTH_CROC1"/>
    <property type="match status" value="1"/>
</dbReference>
<dbReference type="SMART" id="SM00530">
    <property type="entry name" value="HTH_XRE"/>
    <property type="match status" value="1"/>
</dbReference>
<sequence length="166" mass="19204">MRTERGLTQKQLGELCGMKEANLRKYELDNANPKIETIERIAQALGVRLREIKENITWDEYQYTDESKQLERSTLPFSGMEVSLEKLFGHIEEKYVMVESGWQRPYWVVGNAPNTFVLHESDIEALVKSTESLLPALVDRLKDTRPEVEIVQEITSELNQLPPPEE</sequence>
<accession>A0A174T7Y1</accession>
<evidence type="ECO:0000313" key="2">
    <source>
        <dbReference type="EMBL" id="CUQ05196.1"/>
    </source>
</evidence>
<dbReference type="AlphaFoldDB" id="A0A174T7Y1"/>
<dbReference type="InterPro" id="IPR001387">
    <property type="entry name" value="Cro/C1-type_HTH"/>
</dbReference>
<proteinExistence type="predicted"/>
<dbReference type="InterPro" id="IPR010982">
    <property type="entry name" value="Lambda_DNA-bd_dom_sf"/>
</dbReference>
<protein>
    <submittedName>
        <fullName evidence="2">Transcriptional regulator, y4mF family</fullName>
    </submittedName>
</protein>
<gene>
    <name evidence="2" type="ORF">ERS852551_02914</name>
</gene>
<dbReference type="Pfam" id="PF01381">
    <property type="entry name" value="HTH_3"/>
    <property type="match status" value="1"/>
</dbReference>